<organism evidence="2">
    <name type="scientific">Solanum lycopersicum</name>
    <name type="common">Tomato</name>
    <name type="synonym">Lycopersicon esculentum</name>
    <dbReference type="NCBI Taxonomy" id="4081"/>
    <lineage>
        <taxon>Eukaryota</taxon>
        <taxon>Viridiplantae</taxon>
        <taxon>Streptophyta</taxon>
        <taxon>Embryophyta</taxon>
        <taxon>Tracheophyta</taxon>
        <taxon>Spermatophyta</taxon>
        <taxon>Magnoliopsida</taxon>
        <taxon>eudicotyledons</taxon>
        <taxon>Gunneridae</taxon>
        <taxon>Pentapetalae</taxon>
        <taxon>asterids</taxon>
        <taxon>lamiids</taxon>
        <taxon>Solanales</taxon>
        <taxon>Solanaceae</taxon>
        <taxon>Solanoideae</taxon>
        <taxon>Solaneae</taxon>
        <taxon>Solanum</taxon>
        <taxon>Solanum subgen. Lycopersicon</taxon>
    </lineage>
</organism>
<evidence type="ECO:0000256" key="1">
    <source>
        <dbReference type="SAM" id="MobiDB-lite"/>
    </source>
</evidence>
<dbReference type="PANTHER" id="PTHR33237">
    <property type="entry name" value="F2P16.13 PROTEIN-RELATED"/>
    <property type="match status" value="1"/>
</dbReference>
<dbReference type="AlphaFoldDB" id="A0A3Q7ENT3"/>
<feature type="compositionally biased region" description="Basic residues" evidence="1">
    <location>
        <begin position="1"/>
        <end position="14"/>
    </location>
</feature>
<name>A0A3Q7ENT3_SOLLC</name>
<dbReference type="InParanoid" id="A0A3Q7ENT3"/>
<proteinExistence type="predicted"/>
<sequence>MQKTEKGKKKKNKWTKPAGIGSIFRNASRNNKPLQRDSSSFKNDGHGDADGLDECMEERYQLIVSRNKGNMVEERLTLSKSCSFKKILRILDTKGKPLKVNEEQNSETSTGSRKQPRILPRNPSGLFEFRFRKRIGFCFTNWKTNKAADPGTDFEGADYGAVTNAETQEMSKTFNWASIKRQKACYCIIRRVKAIHKRVVKQERVCKHEDEEEQEKVELELCKKRILMGGKCRPLSASGSLHYDQNGILLPELPYQEM</sequence>
<evidence type="ECO:0000313" key="3">
    <source>
        <dbReference type="Proteomes" id="UP000004994"/>
    </source>
</evidence>
<dbReference type="Proteomes" id="UP000004994">
    <property type="component" value="Chromosome 1"/>
</dbReference>
<dbReference type="Gramene" id="Solyc01g100070.3.1">
    <property type="protein sequence ID" value="Solyc01g100070.3.1.1"/>
    <property type="gene ID" value="Solyc01g100070.3"/>
</dbReference>
<dbReference type="OMA" id="LHYDQNG"/>
<accession>A0A3Q7ENT3</accession>
<feature type="compositionally biased region" description="Polar residues" evidence="1">
    <location>
        <begin position="25"/>
        <end position="42"/>
    </location>
</feature>
<dbReference type="PANTHER" id="PTHR33237:SF39">
    <property type="match status" value="1"/>
</dbReference>
<keyword evidence="3" id="KW-1185">Reference proteome</keyword>
<feature type="region of interest" description="Disordered" evidence="1">
    <location>
        <begin position="1"/>
        <end position="50"/>
    </location>
</feature>
<evidence type="ECO:0000313" key="2">
    <source>
        <dbReference type="EnsemblPlants" id="Solyc01g100070.3.1.1"/>
    </source>
</evidence>
<protein>
    <submittedName>
        <fullName evidence="2">Uncharacterized protein</fullName>
    </submittedName>
</protein>
<reference evidence="2" key="2">
    <citation type="submission" date="2019-01" db="UniProtKB">
        <authorList>
            <consortium name="EnsemblPlants"/>
        </authorList>
    </citation>
    <scope>IDENTIFICATION</scope>
    <source>
        <strain evidence="2">cv. Heinz 1706</strain>
    </source>
</reference>
<dbReference type="EnsemblPlants" id="Solyc01g100070.3.1">
    <property type="protein sequence ID" value="Solyc01g100070.3.1.1"/>
    <property type="gene ID" value="Solyc01g100070.3"/>
</dbReference>
<reference evidence="2" key="1">
    <citation type="journal article" date="2012" name="Nature">
        <title>The tomato genome sequence provides insights into fleshy fruit evolution.</title>
        <authorList>
            <consortium name="Tomato Genome Consortium"/>
        </authorList>
    </citation>
    <scope>NUCLEOTIDE SEQUENCE [LARGE SCALE GENOMIC DNA]</scope>
    <source>
        <strain evidence="2">cv. Heinz 1706</strain>
    </source>
</reference>
<feature type="region of interest" description="Disordered" evidence="1">
    <location>
        <begin position="98"/>
        <end position="121"/>
    </location>
</feature>
<dbReference type="PaxDb" id="4081-Solyc01g100070.2.1"/>